<dbReference type="Pfam" id="PF12688">
    <property type="entry name" value="TPR_5"/>
    <property type="match status" value="1"/>
</dbReference>
<dbReference type="InterPro" id="IPR041656">
    <property type="entry name" value="TPR_5"/>
</dbReference>
<dbReference type="Gene3D" id="1.25.40.10">
    <property type="entry name" value="Tetratricopeptide repeat domain"/>
    <property type="match status" value="1"/>
</dbReference>
<dbReference type="AlphaFoldDB" id="A0A365YJN9"/>
<dbReference type="EMBL" id="POAF01000002">
    <property type="protein sequence ID" value="RBM02838.1"/>
    <property type="molecule type" value="Genomic_DNA"/>
</dbReference>
<gene>
    <name evidence="3" type="ORF">C1H84_05255</name>
</gene>
<sequence>MRCARCADPAPPTSTARCRPPRPSPWRSMCAAGTELIMDSWQHRIDGFWQAAPSKDAMTLGVELELLVESGIPAGHAAFERASLHDYLGEEEQAIPLYRMALESGTLSPAKCSEARIQLASSLRNIGEPGPAAAVLQDIGPDDPLHADAQAFLALALFDAAEASAALKTALTALAPALQLYAGPVRRYAQELGNRHLPETR</sequence>
<comment type="caution">
    <text evidence="3">The sequence shown here is derived from an EMBL/GenBank/DDBJ whole genome shotgun (WGS) entry which is preliminary data.</text>
</comment>
<evidence type="ECO:0000259" key="2">
    <source>
        <dbReference type="Pfam" id="PF12688"/>
    </source>
</evidence>
<evidence type="ECO:0000256" key="1">
    <source>
        <dbReference type="SAM" id="MobiDB-lite"/>
    </source>
</evidence>
<evidence type="ECO:0000313" key="3">
    <source>
        <dbReference type="EMBL" id="RBM02838.1"/>
    </source>
</evidence>
<dbReference type="InterPro" id="IPR011990">
    <property type="entry name" value="TPR-like_helical_dom_sf"/>
</dbReference>
<proteinExistence type="predicted"/>
<feature type="domain" description="Tetratrico peptide repeat group 5" evidence="2">
    <location>
        <begin position="75"/>
        <end position="192"/>
    </location>
</feature>
<accession>A0A365YJN9</accession>
<reference evidence="3 4" key="1">
    <citation type="submission" date="2018-01" db="EMBL/GenBank/DDBJ databases">
        <title>Glutamicibacter soli strain NHPC-3 Whole genome sequence and assembly.</title>
        <authorList>
            <person name="Choudhury P."/>
            <person name="Gupta D."/>
            <person name="Sengupta K."/>
            <person name="Jawed A."/>
            <person name="Sultana N."/>
            <person name="Saha P."/>
        </authorList>
    </citation>
    <scope>NUCLEOTIDE SEQUENCE [LARGE SCALE GENOMIC DNA]</scope>
    <source>
        <strain evidence="3 4">NHPC-3</strain>
    </source>
</reference>
<evidence type="ECO:0000313" key="4">
    <source>
        <dbReference type="Proteomes" id="UP000252167"/>
    </source>
</evidence>
<name>A0A365YJN9_9MICC</name>
<keyword evidence="4" id="KW-1185">Reference proteome</keyword>
<feature type="region of interest" description="Disordered" evidence="1">
    <location>
        <begin position="1"/>
        <end position="24"/>
    </location>
</feature>
<dbReference type="SUPFAM" id="SSF48452">
    <property type="entry name" value="TPR-like"/>
    <property type="match status" value="1"/>
</dbReference>
<dbReference type="Proteomes" id="UP000252167">
    <property type="component" value="Unassembled WGS sequence"/>
</dbReference>
<protein>
    <recommendedName>
        <fullName evidence="2">Tetratrico peptide repeat group 5 domain-containing protein</fullName>
    </recommendedName>
</protein>
<organism evidence="3 4">
    <name type="scientific">Glutamicibacter soli</name>
    <dbReference type="NCBI Taxonomy" id="453836"/>
    <lineage>
        <taxon>Bacteria</taxon>
        <taxon>Bacillati</taxon>
        <taxon>Actinomycetota</taxon>
        <taxon>Actinomycetes</taxon>
        <taxon>Micrococcales</taxon>
        <taxon>Micrococcaceae</taxon>
        <taxon>Glutamicibacter</taxon>
    </lineage>
</organism>